<reference evidence="2" key="1">
    <citation type="journal article" date="2016" name="Nat. Biotechnol.">
        <title>Sequencing wild and cultivated cassava and related species reveals extensive interspecific hybridization and genetic diversity.</title>
        <authorList>
            <person name="Bredeson J.V."/>
            <person name="Lyons J.B."/>
            <person name="Prochnik S.E."/>
            <person name="Wu G.A."/>
            <person name="Ha C.M."/>
            <person name="Edsinger-Gonzales E."/>
            <person name="Grimwood J."/>
            <person name="Schmutz J."/>
            <person name="Rabbi I.Y."/>
            <person name="Egesi C."/>
            <person name="Nauluvula P."/>
            <person name="Lebot V."/>
            <person name="Ndunguru J."/>
            <person name="Mkamilo G."/>
            <person name="Bart R.S."/>
            <person name="Setter T.L."/>
            <person name="Gleadow R.M."/>
            <person name="Kulakow P."/>
            <person name="Ferguson M.E."/>
            <person name="Rounsley S."/>
            <person name="Rokhsar D.S."/>
        </authorList>
    </citation>
    <scope>NUCLEOTIDE SEQUENCE [LARGE SCALE GENOMIC DNA]</scope>
    <source>
        <strain evidence="2">cv. AM560-2</strain>
    </source>
</reference>
<dbReference type="Proteomes" id="UP000091857">
    <property type="component" value="Chromosome 2"/>
</dbReference>
<evidence type="ECO:0000313" key="2">
    <source>
        <dbReference type="Proteomes" id="UP000091857"/>
    </source>
</evidence>
<keyword evidence="2" id="KW-1185">Reference proteome</keyword>
<comment type="caution">
    <text evidence="1">The sequence shown here is derived from an EMBL/GenBank/DDBJ whole genome shotgun (WGS) entry which is preliminary data.</text>
</comment>
<organism evidence="1 2">
    <name type="scientific">Manihot esculenta</name>
    <name type="common">Cassava</name>
    <name type="synonym">Jatropha manihot</name>
    <dbReference type="NCBI Taxonomy" id="3983"/>
    <lineage>
        <taxon>Eukaryota</taxon>
        <taxon>Viridiplantae</taxon>
        <taxon>Streptophyta</taxon>
        <taxon>Embryophyta</taxon>
        <taxon>Tracheophyta</taxon>
        <taxon>Spermatophyta</taxon>
        <taxon>Magnoliopsida</taxon>
        <taxon>eudicotyledons</taxon>
        <taxon>Gunneridae</taxon>
        <taxon>Pentapetalae</taxon>
        <taxon>rosids</taxon>
        <taxon>fabids</taxon>
        <taxon>Malpighiales</taxon>
        <taxon>Euphorbiaceae</taxon>
        <taxon>Crotonoideae</taxon>
        <taxon>Manihoteae</taxon>
        <taxon>Manihot</taxon>
    </lineage>
</organism>
<dbReference type="EMBL" id="CM004388">
    <property type="protein sequence ID" value="KAG8661191.1"/>
    <property type="molecule type" value="Genomic_DNA"/>
</dbReference>
<sequence>MACQYIAANSVFHERNKHLHINCHILRNQLAKGFISTMHVSSKNQIAYLFTKLLVAFAFHHLLSKM</sequence>
<gene>
    <name evidence="1" type="ORF">MANES_02G218860v8</name>
</gene>
<evidence type="ECO:0000313" key="1">
    <source>
        <dbReference type="EMBL" id="KAG8661191.1"/>
    </source>
</evidence>
<name>A0ACB7IA21_MANES</name>
<proteinExistence type="predicted"/>
<protein>
    <submittedName>
        <fullName evidence="1">Uncharacterized protein</fullName>
    </submittedName>
</protein>
<accession>A0ACB7IA21</accession>